<keyword evidence="3" id="KW-1185">Reference proteome</keyword>
<name>A0A162ZF51_PHYB8</name>
<dbReference type="GO" id="GO:0019901">
    <property type="term" value="F:protein kinase binding"/>
    <property type="evidence" value="ECO:0007669"/>
    <property type="project" value="InterPro"/>
</dbReference>
<dbReference type="AlphaFoldDB" id="A0A162ZF51"/>
<dbReference type="InterPro" id="IPR036915">
    <property type="entry name" value="Cyclin-like_sf"/>
</dbReference>
<evidence type="ECO:0000313" key="2">
    <source>
        <dbReference type="EMBL" id="OAD66391.1"/>
    </source>
</evidence>
<gene>
    <name evidence="2" type="ORF">PHYBLDRAFT_152465</name>
</gene>
<organism evidence="2 3">
    <name type="scientific">Phycomyces blakesleeanus (strain ATCC 8743b / DSM 1359 / FGSC 10004 / NBRC 33097 / NRRL 1555)</name>
    <dbReference type="NCBI Taxonomy" id="763407"/>
    <lineage>
        <taxon>Eukaryota</taxon>
        <taxon>Fungi</taxon>
        <taxon>Fungi incertae sedis</taxon>
        <taxon>Mucoromycota</taxon>
        <taxon>Mucoromycotina</taxon>
        <taxon>Mucoromycetes</taxon>
        <taxon>Mucorales</taxon>
        <taxon>Phycomycetaceae</taxon>
        <taxon>Phycomyces</taxon>
    </lineage>
</organism>
<dbReference type="PANTHER" id="PTHR15615:SF108">
    <property type="entry name" value="PROTEIN CNPPD1"/>
    <property type="match status" value="1"/>
</dbReference>
<dbReference type="EMBL" id="KV441003">
    <property type="protein sequence ID" value="OAD66391.1"/>
    <property type="molecule type" value="Genomic_DNA"/>
</dbReference>
<dbReference type="VEuPathDB" id="FungiDB:PHYBLDRAFT_152465"/>
<sequence>MGDLLPVRYSPRGHRTAPELLYFIHKVTSQARISCHIAVVALIYIERCKEALPRHAVGNQDTAHRIIVASLLIASKFLHGTRWATCQQQPPKENSNSQDEDEDEEVDLRLCADEDKPCWLTNCRMAGICGMYSLEQVNQLERSFLNLIQHRCWVDAGEVQAYLIRHRQDLLL</sequence>
<dbReference type="GO" id="GO:0016538">
    <property type="term" value="F:cyclin-dependent protein serine/threonine kinase regulator activity"/>
    <property type="evidence" value="ECO:0007669"/>
    <property type="project" value="TreeGrafter"/>
</dbReference>
<dbReference type="GO" id="GO:0000307">
    <property type="term" value="C:cyclin-dependent protein kinase holoenzyme complex"/>
    <property type="evidence" value="ECO:0007669"/>
    <property type="project" value="TreeGrafter"/>
</dbReference>
<evidence type="ECO:0000259" key="1">
    <source>
        <dbReference type="Pfam" id="PF00134"/>
    </source>
</evidence>
<dbReference type="RefSeq" id="XP_018284431.1">
    <property type="nucleotide sequence ID" value="XM_018432923.1"/>
</dbReference>
<reference evidence="3" key="1">
    <citation type="submission" date="2015-06" db="EMBL/GenBank/DDBJ databases">
        <title>Expansion of signal transduction pathways in fungi by whole-genome duplication.</title>
        <authorList>
            <consortium name="DOE Joint Genome Institute"/>
            <person name="Corrochano L.M."/>
            <person name="Kuo A."/>
            <person name="Marcet-Houben M."/>
            <person name="Polaino S."/>
            <person name="Salamov A."/>
            <person name="Villalobos J.M."/>
            <person name="Alvarez M.I."/>
            <person name="Avalos J."/>
            <person name="Benito E.P."/>
            <person name="Benoit I."/>
            <person name="Burger G."/>
            <person name="Camino L.P."/>
            <person name="Canovas D."/>
            <person name="Cerda-Olmedo E."/>
            <person name="Cheng J.-F."/>
            <person name="Dominguez A."/>
            <person name="Elias M."/>
            <person name="Eslava A.P."/>
            <person name="Glaser F."/>
            <person name="Grimwood J."/>
            <person name="Gutierrez G."/>
            <person name="Heitman J."/>
            <person name="Henrissat B."/>
            <person name="Iturriaga E.A."/>
            <person name="Lang B.F."/>
            <person name="Lavin J.L."/>
            <person name="Lee S."/>
            <person name="Li W."/>
            <person name="Lindquist E."/>
            <person name="Lopez-Garcia S."/>
            <person name="Luque E.M."/>
            <person name="Marcos A.T."/>
            <person name="Martin J."/>
            <person name="McCluskey K."/>
            <person name="Medina H.R."/>
            <person name="Miralles-Duran A."/>
            <person name="Miyazaki A."/>
            <person name="Munoz-Torres E."/>
            <person name="Oguiza J.A."/>
            <person name="Ohm R."/>
            <person name="Olmedo M."/>
            <person name="Orejas M."/>
            <person name="Ortiz-Castellanos L."/>
            <person name="Pisabarro A.G."/>
            <person name="Rodriguez-Romero J."/>
            <person name="Ruiz-Herrera J."/>
            <person name="Ruiz-Vazquez R."/>
            <person name="Sanz C."/>
            <person name="Schackwitz W."/>
            <person name="Schmutz J."/>
            <person name="Shahriari M."/>
            <person name="Shelest E."/>
            <person name="Silva-Franco F."/>
            <person name="Soanes D."/>
            <person name="Syed K."/>
            <person name="Tagua V.G."/>
            <person name="Talbot N.J."/>
            <person name="Thon M."/>
            <person name="De vries R.P."/>
            <person name="Wiebenga A."/>
            <person name="Yadav J.S."/>
            <person name="Braun E.L."/>
            <person name="Baker S."/>
            <person name="Garre V."/>
            <person name="Horwitz B."/>
            <person name="Torres-Martinez S."/>
            <person name="Idnurm A."/>
            <person name="Herrera-Estrella A."/>
            <person name="Gabaldon T."/>
            <person name="Grigoriev I.V."/>
        </authorList>
    </citation>
    <scope>NUCLEOTIDE SEQUENCE [LARGE SCALE GENOMIC DNA]</scope>
    <source>
        <strain evidence="3">NRRL 1555(-)</strain>
    </source>
</reference>
<dbReference type="InterPro" id="IPR013922">
    <property type="entry name" value="Cyclin_PHO80-like"/>
</dbReference>
<dbReference type="GO" id="GO:0005634">
    <property type="term" value="C:nucleus"/>
    <property type="evidence" value="ECO:0007669"/>
    <property type="project" value="TreeGrafter"/>
</dbReference>
<accession>A0A162ZF51</accession>
<dbReference type="STRING" id="763407.A0A162ZF51"/>
<proteinExistence type="predicted"/>
<protein>
    <recommendedName>
        <fullName evidence="1">Cyclin N-terminal domain-containing protein</fullName>
    </recommendedName>
</protein>
<dbReference type="GeneID" id="28993829"/>
<dbReference type="CDD" id="cd20557">
    <property type="entry name" value="CYCLIN_ScPCL1-like"/>
    <property type="match status" value="1"/>
</dbReference>
<feature type="domain" description="Cyclin N-terminal" evidence="1">
    <location>
        <begin position="18"/>
        <end position="149"/>
    </location>
</feature>
<dbReference type="Proteomes" id="UP000077315">
    <property type="component" value="Unassembled WGS sequence"/>
</dbReference>
<dbReference type="Gene3D" id="1.10.472.10">
    <property type="entry name" value="Cyclin-like"/>
    <property type="match status" value="2"/>
</dbReference>
<dbReference type="InterPro" id="IPR006671">
    <property type="entry name" value="Cyclin_N"/>
</dbReference>
<dbReference type="Pfam" id="PF00134">
    <property type="entry name" value="Cyclin_N"/>
    <property type="match status" value="1"/>
</dbReference>
<dbReference type="InParanoid" id="A0A162ZF51"/>
<dbReference type="SUPFAM" id="SSF47954">
    <property type="entry name" value="Cyclin-like"/>
    <property type="match status" value="1"/>
</dbReference>
<dbReference type="PANTHER" id="PTHR15615">
    <property type="match status" value="1"/>
</dbReference>
<evidence type="ECO:0000313" key="3">
    <source>
        <dbReference type="Proteomes" id="UP000077315"/>
    </source>
</evidence>
<dbReference type="OrthoDB" id="10250320at2759"/>